<proteinExistence type="predicted"/>
<protein>
    <submittedName>
        <fullName evidence="4">Aldo/keto reductase</fullName>
    </submittedName>
</protein>
<feature type="signal peptide" evidence="2">
    <location>
        <begin position="1"/>
        <end position="29"/>
    </location>
</feature>
<evidence type="ECO:0000256" key="1">
    <source>
        <dbReference type="ARBA" id="ARBA00022729"/>
    </source>
</evidence>
<dbReference type="SUPFAM" id="SSF51430">
    <property type="entry name" value="NAD(P)-linked oxidoreductase"/>
    <property type="match status" value="1"/>
</dbReference>
<dbReference type="InterPro" id="IPR023210">
    <property type="entry name" value="NADP_OxRdtase_dom"/>
</dbReference>
<organism evidence="4">
    <name type="scientific">Pseudomonas sp. Hg7Tf</name>
    <dbReference type="NCBI Taxonomy" id="3236988"/>
    <lineage>
        <taxon>Bacteria</taxon>
        <taxon>Pseudomonadati</taxon>
        <taxon>Pseudomonadota</taxon>
        <taxon>Gammaproteobacteria</taxon>
        <taxon>Pseudomonadales</taxon>
        <taxon>Pseudomonadaceae</taxon>
        <taxon>Pseudomonas</taxon>
    </lineage>
</organism>
<dbReference type="EMBL" id="CP162607">
    <property type="protein sequence ID" value="XDK38997.1"/>
    <property type="molecule type" value="Genomic_DNA"/>
</dbReference>
<dbReference type="PROSITE" id="PS51257">
    <property type="entry name" value="PROKAR_LIPOPROTEIN"/>
    <property type="match status" value="1"/>
</dbReference>
<dbReference type="InterPro" id="IPR006311">
    <property type="entry name" value="TAT_signal"/>
</dbReference>
<evidence type="ECO:0000259" key="3">
    <source>
        <dbReference type="Pfam" id="PF00248"/>
    </source>
</evidence>
<feature type="chain" id="PRO_5044287845" evidence="2">
    <location>
        <begin position="30"/>
        <end position="306"/>
    </location>
</feature>
<evidence type="ECO:0000256" key="2">
    <source>
        <dbReference type="SAM" id="SignalP"/>
    </source>
</evidence>
<dbReference type="PANTHER" id="PTHR43312:SF1">
    <property type="entry name" value="NADP-DEPENDENT OXIDOREDUCTASE DOMAIN-CONTAINING PROTEIN"/>
    <property type="match status" value="1"/>
</dbReference>
<dbReference type="RefSeq" id="WP_368491705.1">
    <property type="nucleotide sequence ID" value="NZ_CP162607.1"/>
</dbReference>
<name>A0AB39I5S9_9PSED</name>
<dbReference type="PROSITE" id="PS51318">
    <property type="entry name" value="TAT"/>
    <property type="match status" value="1"/>
</dbReference>
<evidence type="ECO:0000313" key="4">
    <source>
        <dbReference type="EMBL" id="XDK38997.1"/>
    </source>
</evidence>
<feature type="domain" description="NADP-dependent oxidoreductase" evidence="3">
    <location>
        <begin position="50"/>
        <end position="299"/>
    </location>
</feature>
<dbReference type="InterPro" id="IPR036812">
    <property type="entry name" value="NAD(P)_OxRdtase_dom_sf"/>
</dbReference>
<dbReference type="PANTHER" id="PTHR43312">
    <property type="entry name" value="D-THREO-ALDOSE 1-DEHYDROGENASE"/>
    <property type="match status" value="1"/>
</dbReference>
<dbReference type="CDD" id="cd19095">
    <property type="entry name" value="AKR_PA4992-like"/>
    <property type="match status" value="1"/>
</dbReference>
<dbReference type="InterPro" id="IPR053135">
    <property type="entry name" value="AKR2_Oxidoreductase"/>
</dbReference>
<dbReference type="InterPro" id="IPR019546">
    <property type="entry name" value="TAT_signal_bac_arc"/>
</dbReference>
<gene>
    <name evidence="4" type="ORF">AB4Y39_10095</name>
</gene>
<dbReference type="Pfam" id="PF00248">
    <property type="entry name" value="Aldo_ket_red"/>
    <property type="match status" value="1"/>
</dbReference>
<keyword evidence="1 2" id="KW-0732">Signal</keyword>
<sequence>MPTRRDFLAASATLAAGLGCMSVSGNAFAQPASAMLSRKIPASGEALAVIGAGTSGSFEVDTDTAQFQQLKQVLKVFFAGGGQVIDTSPNYGGADAVLGQLLEEGGWRKQTFLATKIAADSHAEAQTQWAGTLRSLRTDKVELLQVHNLRDWQRQLPYARELKAQGLTRYVGVTHYMDSGLDELERILRQESLDFIQVHYSVNAPGCAQTVLPLAQDKGVAVLINRAFDDGRLFAKVKDQPLPGWATEAGIGSWAQLFLKFAISHPAVTTVIPATGRPDRQLDQLKAGSGPLLTAAQSKQLVAQFA</sequence>
<dbReference type="Gene3D" id="3.20.20.100">
    <property type="entry name" value="NADP-dependent oxidoreductase domain"/>
    <property type="match status" value="1"/>
</dbReference>
<dbReference type="AlphaFoldDB" id="A0AB39I5S9"/>
<accession>A0AB39I5S9</accession>
<dbReference type="NCBIfam" id="TIGR01409">
    <property type="entry name" value="TAT_signal_seq"/>
    <property type="match status" value="1"/>
</dbReference>
<reference evidence="4" key="1">
    <citation type="submission" date="2024-07" db="EMBL/GenBank/DDBJ databases">
        <title>Identification and characteristics of a novel species of coltsfoot's symbiotic bacteria.</title>
        <authorList>
            <person name="Juszczyk A."/>
            <person name="Jasielczuk I."/>
            <person name="Gurgul A."/>
            <person name="Rogala M."/>
            <person name="Kowalczyk A."/>
            <person name="Szmatola T."/>
            <person name="Kosecka-Strojek M."/>
            <person name="Arent Z."/>
            <person name="Latowski D."/>
        </authorList>
    </citation>
    <scope>NUCLEOTIDE SEQUENCE</scope>
    <source>
        <strain evidence="4">Hg7Tf</strain>
    </source>
</reference>